<evidence type="ECO:0000256" key="14">
    <source>
        <dbReference type="ARBA" id="ARBA00022758"/>
    </source>
</evidence>
<keyword evidence="19" id="KW-0067">ATP-binding</keyword>
<dbReference type="GO" id="GO:0004523">
    <property type="term" value="F:RNA-DNA hybrid ribonuclease activity"/>
    <property type="evidence" value="ECO:0007669"/>
    <property type="project" value="UniProtKB-EC"/>
</dbReference>
<evidence type="ECO:0000256" key="8">
    <source>
        <dbReference type="ARBA" id="ARBA00022679"/>
    </source>
</evidence>
<evidence type="ECO:0000313" key="38">
    <source>
        <dbReference type="EMBL" id="KAK8924154.1"/>
    </source>
</evidence>
<dbReference type="PROSITE" id="PS50878">
    <property type="entry name" value="RT_POL"/>
    <property type="match status" value="1"/>
</dbReference>
<keyword evidence="20" id="KW-0460">Magnesium</keyword>
<proteinExistence type="predicted"/>
<keyword evidence="29" id="KW-0511">Multifunctional enzyme</keyword>
<dbReference type="Proteomes" id="UP001418222">
    <property type="component" value="Unassembled WGS sequence"/>
</dbReference>
<dbReference type="SUPFAM" id="SSF54160">
    <property type="entry name" value="Chromo domain-like"/>
    <property type="match status" value="1"/>
</dbReference>
<dbReference type="InterPro" id="IPR036397">
    <property type="entry name" value="RNaseH_sf"/>
</dbReference>
<dbReference type="GO" id="GO:0003964">
    <property type="term" value="F:RNA-directed DNA polymerase activity"/>
    <property type="evidence" value="ECO:0007669"/>
    <property type="project" value="UniProtKB-KW"/>
</dbReference>
<keyword evidence="7" id="KW-0645">Protease</keyword>
<dbReference type="GO" id="GO:0005737">
    <property type="term" value="C:cytoplasm"/>
    <property type="evidence" value="ECO:0007669"/>
    <property type="project" value="UniProtKB-SubCell"/>
</dbReference>
<comment type="function">
    <text evidence="32">Nucleocapsid protein p11 (NC) forms the nucleocore that coats the retro-elements dimeric RNA. Binds these RNAs through its zinc fingers. Promotes primer tRNA(i)-Met annealing to the multipartite primer-binding site (PBS), dimerization of Ty3 RNA and initiation of reverse transcription.</text>
</comment>
<evidence type="ECO:0000256" key="30">
    <source>
        <dbReference type="ARBA" id="ARBA00025590"/>
    </source>
</evidence>
<evidence type="ECO:0000256" key="34">
    <source>
        <dbReference type="ARBA" id="ARBA00063849"/>
    </source>
</evidence>
<dbReference type="Pfam" id="PF17919">
    <property type="entry name" value="RT_RNaseH_2"/>
    <property type="match status" value="1"/>
</dbReference>
<dbReference type="CDD" id="cd01647">
    <property type="entry name" value="RT_LTR"/>
    <property type="match status" value="1"/>
</dbReference>
<accession>A0AAP0B261</accession>
<keyword evidence="8" id="KW-0808">Transferase</keyword>
<evidence type="ECO:0000256" key="25">
    <source>
        <dbReference type="ARBA" id="ARBA00023113"/>
    </source>
</evidence>
<evidence type="ECO:0000256" key="20">
    <source>
        <dbReference type="ARBA" id="ARBA00022842"/>
    </source>
</evidence>
<evidence type="ECO:0000256" key="32">
    <source>
        <dbReference type="ARBA" id="ARBA00055265"/>
    </source>
</evidence>
<keyword evidence="21" id="KW-0694">RNA-binding</keyword>
<dbReference type="InterPro" id="IPR000477">
    <property type="entry name" value="RT_dom"/>
</dbReference>
<dbReference type="FunFam" id="3.30.70.270:FF:000026">
    <property type="entry name" value="Transposon Ty3-G Gag-Pol polyprotein"/>
    <property type="match status" value="1"/>
</dbReference>
<dbReference type="InterPro" id="IPR041577">
    <property type="entry name" value="RT_RNaseH_2"/>
</dbReference>
<dbReference type="Gene3D" id="1.10.340.70">
    <property type="match status" value="1"/>
</dbReference>
<dbReference type="Gene3D" id="3.10.10.10">
    <property type="entry name" value="HIV Type 1 Reverse Transcriptase, subunit A, domain 1"/>
    <property type="match status" value="1"/>
</dbReference>
<dbReference type="GO" id="GO:0075523">
    <property type="term" value="P:viral translational frameshifting"/>
    <property type="evidence" value="ECO:0007669"/>
    <property type="project" value="UniProtKB-KW"/>
</dbReference>
<dbReference type="AlphaFoldDB" id="A0AAP0B261"/>
<comment type="function">
    <text evidence="33">Capsid protein (CA) is the structural component of the virus-like particle (VLP), forming the shell that encapsulates the genomic RNA-nucleocapsid complex.</text>
</comment>
<dbReference type="Gene3D" id="3.30.420.10">
    <property type="entry name" value="Ribonuclease H-like superfamily/Ribonuclease H"/>
    <property type="match status" value="1"/>
</dbReference>
<dbReference type="PROSITE" id="PS50994">
    <property type="entry name" value="INTEGRASE"/>
    <property type="match status" value="1"/>
</dbReference>
<dbReference type="FunFam" id="1.10.340.70:FF:000001">
    <property type="entry name" value="Retrovirus-related Pol polyprotein from transposon gypsy-like Protein"/>
    <property type="match status" value="1"/>
</dbReference>
<keyword evidence="6" id="KW-1188">Viral release from host cell</keyword>
<evidence type="ECO:0000256" key="24">
    <source>
        <dbReference type="ARBA" id="ARBA00022932"/>
    </source>
</evidence>
<feature type="domain" description="Reverse transcriptase" evidence="36">
    <location>
        <begin position="1"/>
        <end position="134"/>
    </location>
</feature>
<keyword evidence="5" id="KW-0963">Cytoplasm</keyword>
<evidence type="ECO:0000256" key="22">
    <source>
        <dbReference type="ARBA" id="ARBA00022908"/>
    </source>
</evidence>
<dbReference type="GO" id="GO:0006310">
    <property type="term" value="P:DNA recombination"/>
    <property type="evidence" value="ECO:0007669"/>
    <property type="project" value="UniProtKB-KW"/>
</dbReference>
<evidence type="ECO:0000313" key="39">
    <source>
        <dbReference type="Proteomes" id="UP001418222"/>
    </source>
</evidence>
<keyword evidence="16" id="KW-0863">Zinc-finger</keyword>
<organism evidence="38 39">
    <name type="scientific">Platanthera zijinensis</name>
    <dbReference type="NCBI Taxonomy" id="2320716"/>
    <lineage>
        <taxon>Eukaryota</taxon>
        <taxon>Viridiplantae</taxon>
        <taxon>Streptophyta</taxon>
        <taxon>Embryophyta</taxon>
        <taxon>Tracheophyta</taxon>
        <taxon>Spermatophyta</taxon>
        <taxon>Magnoliopsida</taxon>
        <taxon>Liliopsida</taxon>
        <taxon>Asparagales</taxon>
        <taxon>Orchidaceae</taxon>
        <taxon>Orchidoideae</taxon>
        <taxon>Orchideae</taxon>
        <taxon>Orchidinae</taxon>
        <taxon>Platanthera</taxon>
    </lineage>
</organism>
<dbReference type="GO" id="GO:0015074">
    <property type="term" value="P:DNA integration"/>
    <property type="evidence" value="ECO:0007669"/>
    <property type="project" value="UniProtKB-KW"/>
</dbReference>
<gene>
    <name evidence="38" type="ORF">KSP39_PZI019727</name>
</gene>
<keyword evidence="10" id="KW-0540">Nuclease</keyword>
<dbReference type="EMBL" id="JBBWWQ010000017">
    <property type="protein sequence ID" value="KAK8924154.1"/>
    <property type="molecule type" value="Genomic_DNA"/>
</dbReference>
<keyword evidence="22" id="KW-0229">DNA integration</keyword>
<evidence type="ECO:0000256" key="3">
    <source>
        <dbReference type="ARBA" id="ARBA00004123"/>
    </source>
</evidence>
<keyword evidence="26" id="KW-0238">DNA-binding</keyword>
<evidence type="ECO:0000256" key="29">
    <source>
        <dbReference type="ARBA" id="ARBA00023268"/>
    </source>
</evidence>
<dbReference type="InterPro" id="IPR016197">
    <property type="entry name" value="Chromo-like_dom_sf"/>
</dbReference>
<evidence type="ECO:0000256" key="4">
    <source>
        <dbReference type="ARBA" id="ARBA00004496"/>
    </source>
</evidence>
<name>A0AAP0B261_9ASPA</name>
<evidence type="ECO:0000256" key="18">
    <source>
        <dbReference type="ARBA" id="ARBA00022833"/>
    </source>
</evidence>
<evidence type="ECO:0000256" key="28">
    <source>
        <dbReference type="ARBA" id="ARBA00023242"/>
    </source>
</evidence>
<dbReference type="FunFam" id="3.10.20.370:FF:000001">
    <property type="entry name" value="Retrovirus-related Pol polyprotein from transposon 17.6-like protein"/>
    <property type="match status" value="1"/>
</dbReference>
<dbReference type="GO" id="GO:0005524">
    <property type="term" value="F:ATP binding"/>
    <property type="evidence" value="ECO:0007669"/>
    <property type="project" value="UniProtKB-KW"/>
</dbReference>
<comment type="function">
    <text evidence="30">Reverse transcriptase/ribonuclease H (RT) is a multifunctional enzyme that catalyzes the conversion of the retro-elements RNA genome into dsDNA within the VLP. The enzyme displays a DNA polymerase activity that can copy either DNA or RNA templates, and a ribonuclease H (RNase H) activity that cleaves the RNA strand of RNA-DNA heteroduplexes during plus-strand synthesis and hydrolyzes RNA primers. The conversion leads to a linear dsDNA copy of the retrotransposon that includes long terminal repeats (LTRs) at both ends.</text>
</comment>
<dbReference type="GO" id="GO:0004190">
    <property type="term" value="F:aspartic-type endopeptidase activity"/>
    <property type="evidence" value="ECO:0007669"/>
    <property type="project" value="UniProtKB-KW"/>
</dbReference>
<evidence type="ECO:0000256" key="31">
    <source>
        <dbReference type="ARBA" id="ARBA00025615"/>
    </source>
</evidence>
<comment type="subcellular location">
    <subcellularLocation>
        <location evidence="4">Cytoplasm</location>
    </subcellularLocation>
    <subcellularLocation>
        <location evidence="3">Nucleus</location>
    </subcellularLocation>
</comment>
<keyword evidence="25" id="KW-0917">Virion maturation</keyword>
<evidence type="ECO:0000256" key="9">
    <source>
        <dbReference type="ARBA" id="ARBA00022695"/>
    </source>
</evidence>
<dbReference type="Pfam" id="PF17921">
    <property type="entry name" value="Integrase_H2C2"/>
    <property type="match status" value="1"/>
</dbReference>
<evidence type="ECO:0000256" key="27">
    <source>
        <dbReference type="ARBA" id="ARBA00023172"/>
    </source>
</evidence>
<dbReference type="PANTHER" id="PTHR37984">
    <property type="entry name" value="PROTEIN CBG26694"/>
    <property type="match status" value="1"/>
</dbReference>
<evidence type="ECO:0000256" key="15">
    <source>
        <dbReference type="ARBA" id="ARBA00022759"/>
    </source>
</evidence>
<evidence type="ECO:0000256" key="35">
    <source>
        <dbReference type="ARBA" id="ARBA00082890"/>
    </source>
</evidence>
<evidence type="ECO:0000256" key="21">
    <source>
        <dbReference type="ARBA" id="ARBA00022884"/>
    </source>
</evidence>
<keyword evidence="15" id="KW-0255">Endonuclease</keyword>
<dbReference type="PANTHER" id="PTHR37984:SF5">
    <property type="entry name" value="PROTEIN NYNRIN-LIKE"/>
    <property type="match status" value="1"/>
</dbReference>
<keyword evidence="9" id="KW-0548">Nucleotidyltransferase</keyword>
<evidence type="ECO:0000256" key="1">
    <source>
        <dbReference type="ARBA" id="ARBA00000077"/>
    </source>
</evidence>
<keyword evidence="17" id="KW-0378">Hydrolase</keyword>
<keyword evidence="28" id="KW-0539">Nucleus</keyword>
<evidence type="ECO:0000259" key="36">
    <source>
        <dbReference type="PROSITE" id="PS50878"/>
    </source>
</evidence>
<dbReference type="GO" id="GO:0003887">
    <property type="term" value="F:DNA-directed DNA polymerase activity"/>
    <property type="evidence" value="ECO:0007669"/>
    <property type="project" value="UniProtKB-KW"/>
</dbReference>
<keyword evidence="14" id="KW-0688">Ribosomal frameshifting</keyword>
<dbReference type="GO" id="GO:0003723">
    <property type="term" value="F:RNA binding"/>
    <property type="evidence" value="ECO:0007669"/>
    <property type="project" value="UniProtKB-KW"/>
</dbReference>
<dbReference type="InterPro" id="IPR001584">
    <property type="entry name" value="Integrase_cat-core"/>
</dbReference>
<dbReference type="InterPro" id="IPR041588">
    <property type="entry name" value="Integrase_H2C2"/>
</dbReference>
<dbReference type="Pfam" id="PF00078">
    <property type="entry name" value="RVT_1"/>
    <property type="match status" value="1"/>
</dbReference>
<dbReference type="InterPro" id="IPR043502">
    <property type="entry name" value="DNA/RNA_pol_sf"/>
</dbReference>
<comment type="function">
    <text evidence="2">The aspartyl protease (PR) mediates the proteolytic cleavages of the Gag and Gag-Pol polyproteins after assembly of the VLP.</text>
</comment>
<reference evidence="38 39" key="1">
    <citation type="journal article" date="2022" name="Nat. Plants">
        <title>Genomes of leafy and leafless Platanthera orchids illuminate the evolution of mycoheterotrophy.</title>
        <authorList>
            <person name="Li M.H."/>
            <person name="Liu K.W."/>
            <person name="Li Z."/>
            <person name="Lu H.C."/>
            <person name="Ye Q.L."/>
            <person name="Zhang D."/>
            <person name="Wang J.Y."/>
            <person name="Li Y.F."/>
            <person name="Zhong Z.M."/>
            <person name="Liu X."/>
            <person name="Yu X."/>
            <person name="Liu D.K."/>
            <person name="Tu X.D."/>
            <person name="Liu B."/>
            <person name="Hao Y."/>
            <person name="Liao X.Y."/>
            <person name="Jiang Y.T."/>
            <person name="Sun W.H."/>
            <person name="Chen J."/>
            <person name="Chen Y.Q."/>
            <person name="Ai Y."/>
            <person name="Zhai J.W."/>
            <person name="Wu S.S."/>
            <person name="Zhou Z."/>
            <person name="Hsiao Y.Y."/>
            <person name="Wu W.L."/>
            <person name="Chen Y.Y."/>
            <person name="Lin Y.F."/>
            <person name="Hsu J.L."/>
            <person name="Li C.Y."/>
            <person name="Wang Z.W."/>
            <person name="Zhao X."/>
            <person name="Zhong W.Y."/>
            <person name="Ma X.K."/>
            <person name="Ma L."/>
            <person name="Huang J."/>
            <person name="Chen G.Z."/>
            <person name="Huang M.Z."/>
            <person name="Huang L."/>
            <person name="Peng D.H."/>
            <person name="Luo Y.B."/>
            <person name="Zou S.Q."/>
            <person name="Chen S.P."/>
            <person name="Lan S."/>
            <person name="Tsai W.C."/>
            <person name="Van de Peer Y."/>
            <person name="Liu Z.J."/>
        </authorList>
    </citation>
    <scope>NUCLEOTIDE SEQUENCE [LARGE SCALE GENOMIC DNA]</scope>
    <source>
        <strain evidence="38">Lor287</strain>
    </source>
</reference>
<evidence type="ECO:0000256" key="33">
    <source>
        <dbReference type="ARBA" id="ARBA00055383"/>
    </source>
</evidence>
<evidence type="ECO:0000256" key="7">
    <source>
        <dbReference type="ARBA" id="ARBA00022670"/>
    </source>
</evidence>
<dbReference type="SUPFAM" id="SSF56672">
    <property type="entry name" value="DNA/RNA polymerases"/>
    <property type="match status" value="1"/>
</dbReference>
<dbReference type="FunFam" id="3.10.10.10:FF:000007">
    <property type="entry name" value="Retrovirus-related Pol polyprotein from transposon 17.6-like Protein"/>
    <property type="match status" value="1"/>
</dbReference>
<dbReference type="GO" id="GO:0003677">
    <property type="term" value="F:DNA binding"/>
    <property type="evidence" value="ECO:0007669"/>
    <property type="project" value="UniProtKB-KW"/>
</dbReference>
<comment type="caution">
    <text evidence="38">The sequence shown here is derived from an EMBL/GenBank/DDBJ whole genome shotgun (WGS) entry which is preliminary data.</text>
</comment>
<keyword evidence="11" id="KW-0479">Metal-binding</keyword>
<protein>
    <recommendedName>
        <fullName evidence="35">Gag3-Pol3</fullName>
    </recommendedName>
</protein>
<evidence type="ECO:0000256" key="19">
    <source>
        <dbReference type="ARBA" id="ARBA00022840"/>
    </source>
</evidence>
<evidence type="ECO:0000256" key="6">
    <source>
        <dbReference type="ARBA" id="ARBA00022612"/>
    </source>
</evidence>
<dbReference type="InterPro" id="IPR050951">
    <property type="entry name" value="Retrovirus_Pol_polyprotein"/>
</dbReference>
<dbReference type="Gene3D" id="3.10.20.370">
    <property type="match status" value="1"/>
</dbReference>
<dbReference type="InterPro" id="IPR056924">
    <property type="entry name" value="SH3_Tf2-1"/>
</dbReference>
<evidence type="ECO:0000256" key="16">
    <source>
        <dbReference type="ARBA" id="ARBA00022771"/>
    </source>
</evidence>
<evidence type="ECO:0000256" key="5">
    <source>
        <dbReference type="ARBA" id="ARBA00022490"/>
    </source>
</evidence>
<dbReference type="Pfam" id="PF24626">
    <property type="entry name" value="SH3_Tf2-1"/>
    <property type="match status" value="1"/>
</dbReference>
<keyword evidence="24" id="KW-0239">DNA-directed DNA polymerase</keyword>
<evidence type="ECO:0000256" key="10">
    <source>
        <dbReference type="ARBA" id="ARBA00022722"/>
    </source>
</evidence>
<keyword evidence="12" id="KW-0547">Nucleotide-binding</keyword>
<comment type="catalytic activity">
    <reaction evidence="1">
        <text>Endonucleolytic cleavage to 5'-phosphomonoester.</text>
        <dbReference type="EC" id="3.1.26.4"/>
    </reaction>
</comment>
<evidence type="ECO:0000256" key="26">
    <source>
        <dbReference type="ARBA" id="ARBA00023125"/>
    </source>
</evidence>
<keyword evidence="13" id="KW-0064">Aspartyl protease</keyword>
<keyword evidence="39" id="KW-1185">Reference proteome</keyword>
<dbReference type="GO" id="GO:0006508">
    <property type="term" value="P:proteolysis"/>
    <property type="evidence" value="ECO:0007669"/>
    <property type="project" value="UniProtKB-KW"/>
</dbReference>
<feature type="domain" description="Integrase catalytic" evidence="37">
    <location>
        <begin position="477"/>
        <end position="641"/>
    </location>
</feature>
<dbReference type="GO" id="GO:0005634">
    <property type="term" value="C:nucleus"/>
    <property type="evidence" value="ECO:0007669"/>
    <property type="project" value="UniProtKB-SubCell"/>
</dbReference>
<comment type="function">
    <text evidence="31">Integrase (IN) targets the VLP to the nucleus, where a subparticle preintegration complex (PIC) containing at least integrase and the newly synthesized dsDNA copy of the retrotransposon must transit the nuclear membrane. Once in the nucleus, integrase performs the integration of the dsDNA into the host genome.</text>
</comment>
<evidence type="ECO:0000256" key="17">
    <source>
        <dbReference type="ARBA" id="ARBA00022801"/>
    </source>
</evidence>
<sequence>MPTIEELIDELHGATIFSKLDLHSGYHQVRMNPHDIHKTAFRTHDGLYEFLVMPFGLTNAPATFQALMNTIFKPFLRRFVVIFFDDILIYSHDEALHANHLHQVFQILSQNQLFIKPSKCTITVPEIDFLGHVISSKGVLPNPSKLAAIAAWPAPKTQKQLRSFLGIAGYYRRFIRQYATITAPLTDLLVRNSFTWTDSVNDVFLKIKDLLLTAPVLSLPNFTLPFTIECDASKVGIGAVLSQKGHPIAYFSKKLSPKDQAKSTYIRELLAVTSAVSKWCQYLIGSTFTILTDHETLHNLNTQIMTLPEQQHFLSKMLGFNYIIRYRPGRHNAAADALSRIYDPDDEPSINSHQNLSFTYSNLFDDLTTLYKTDNKAIEVLSQLQQHPDLVPQWKIINEKYFFKSKLYIPDSLLRTILISEAHDTKIGGHSGITATTKRLEQYYYWPGLHNHVQTYIQHCDICQKGKDRNALPYGLLQPLPIPSRIWADISIDFITHLPKSKTFTTILVMVDRLSKGAHFAPLPAHYSAPIVAHTFWEHCGKLHGLPESIVSDRDTIFLSSFWLSFFKTNGTKLRFSSAYHPQTDGQTERVNRCINQFLRIFTHQHPAHWASLLSWAEYHYNTSYHASAGMSPFEAMFGRPPPNFVAHGQGGDPTDQLLPDNTTRALLLLQLQQHLHHAQHKMKKDADKKRQEIAFQKGDLVLLKLHPYRQTSLHKKTCQRFRLRYFGPYKILEQIGSVAFKLELPESSKIHPVFHVSMLKKYFPSASYPVHAIPGLDLARINKRHPIDILQRRTIQKEGHLYHQGLIQWEGMLPEEATWETLSELDNTLLHHLEQSCSCPIVQ</sequence>
<evidence type="ECO:0000256" key="23">
    <source>
        <dbReference type="ARBA" id="ARBA00022918"/>
    </source>
</evidence>
<evidence type="ECO:0000256" key="12">
    <source>
        <dbReference type="ARBA" id="ARBA00022741"/>
    </source>
</evidence>
<dbReference type="InterPro" id="IPR043128">
    <property type="entry name" value="Rev_trsase/Diguanyl_cyclase"/>
</dbReference>
<evidence type="ECO:0000256" key="2">
    <source>
        <dbReference type="ARBA" id="ARBA00002180"/>
    </source>
</evidence>
<dbReference type="InterPro" id="IPR012337">
    <property type="entry name" value="RNaseH-like_sf"/>
</dbReference>
<keyword evidence="27" id="KW-0233">DNA recombination</keyword>
<keyword evidence="23" id="KW-0695">RNA-directed DNA polymerase</keyword>
<evidence type="ECO:0000256" key="11">
    <source>
        <dbReference type="ARBA" id="ARBA00022723"/>
    </source>
</evidence>
<dbReference type="CDD" id="cd09274">
    <property type="entry name" value="RNase_HI_RT_Ty3"/>
    <property type="match status" value="1"/>
</dbReference>
<evidence type="ECO:0000259" key="37">
    <source>
        <dbReference type="PROSITE" id="PS50994"/>
    </source>
</evidence>
<keyword evidence="18" id="KW-0862">Zinc</keyword>
<evidence type="ECO:0000256" key="13">
    <source>
        <dbReference type="ARBA" id="ARBA00022750"/>
    </source>
</evidence>
<comment type="subunit">
    <text evidence="34">The protease is a homodimer, whose active site consists of two apposed aspartic acid residues.</text>
</comment>
<dbReference type="GO" id="GO:0008270">
    <property type="term" value="F:zinc ion binding"/>
    <property type="evidence" value="ECO:0007669"/>
    <property type="project" value="UniProtKB-KW"/>
</dbReference>
<dbReference type="Gene3D" id="3.30.70.270">
    <property type="match status" value="2"/>
</dbReference>
<dbReference type="SUPFAM" id="SSF53098">
    <property type="entry name" value="Ribonuclease H-like"/>
    <property type="match status" value="1"/>
</dbReference>